<dbReference type="AlphaFoldDB" id="A0A1G9FGA9"/>
<dbReference type="GO" id="GO:0006298">
    <property type="term" value="P:mismatch repair"/>
    <property type="evidence" value="ECO:0007669"/>
    <property type="project" value="InterPro"/>
</dbReference>
<evidence type="ECO:0000256" key="1">
    <source>
        <dbReference type="ARBA" id="ARBA00022741"/>
    </source>
</evidence>
<feature type="domain" description="DNA mismatch repair proteins mutS family" evidence="6">
    <location>
        <begin position="338"/>
        <end position="541"/>
    </location>
</feature>
<dbReference type="GO" id="GO:0005524">
    <property type="term" value="F:ATP binding"/>
    <property type="evidence" value="ECO:0007669"/>
    <property type="project" value="UniProtKB-KW"/>
</dbReference>
<feature type="domain" description="DNA mismatch repair protein MutS core" evidence="5">
    <location>
        <begin position="10"/>
        <end position="321"/>
    </location>
</feature>
<dbReference type="SMART" id="SM00533">
    <property type="entry name" value="MUTSd"/>
    <property type="match status" value="1"/>
</dbReference>
<gene>
    <name evidence="7" type="ORF">SAMN05660472_02183</name>
</gene>
<dbReference type="InterPro" id="IPR000432">
    <property type="entry name" value="DNA_mismatch_repair_MutS_C"/>
</dbReference>
<dbReference type="SMART" id="SM00534">
    <property type="entry name" value="MUTSac"/>
    <property type="match status" value="1"/>
</dbReference>
<dbReference type="PANTHER" id="PTHR11361:SF14">
    <property type="entry name" value="DNA MISMATCH REPAIR PROTEIN MUTS, TYPE 2"/>
    <property type="match status" value="1"/>
</dbReference>
<evidence type="ECO:0000256" key="4">
    <source>
        <dbReference type="SAM" id="Coils"/>
    </source>
</evidence>
<sequence>MQNFLSDEKAREIGLKQVLQKLPTQTPYGKEVKDKIVPFFSQDVQDLRKALKDLGVLLEAIEKDYQLLRELKNLLGDLKDIKGSIYRGKTGEVLNEVEFFEIKKQVMSMEKLRKFLLRGSIGIEAFELLSMEDLLKKLDPENTGIETFYIYDAYSEKLTAIRGKKKEIEGKIFHNNKEAKEDIFKEFAIKPKLNGEIVVLKEEEELLEKLLTSNKVYQTAENFKQFIFRIKPSKALKELKAQSEDLKLLEEEEEFKVRQMLSKTIGDNASSILENINTIGMIDFMMGKAILALQIKGVAPRIVDEPFISIKEGRHIVIEEGLKKQGLKYTPVDVTLKRGVTLITGANMGGKTITLKMMALITAMAQLGLYVPAEEAVIGPVTFIYFSSGDQQSEEKGLSTFGAEIEALNHIVERVEEGGLILIDELARGTNPLEGYGISRGVLEYLKKKPSLSVITTHFDGLSNVEGIKHFQIVGLKNVSIATLKEELQQRKGYRGVLEKHMDYRLEDRNQQTGPPKDAIMIARLMGLKEEIIEEAQKSISEREGQRW</sequence>
<dbReference type="GO" id="GO:0140664">
    <property type="term" value="F:ATP-dependent DNA damage sensor activity"/>
    <property type="evidence" value="ECO:0007669"/>
    <property type="project" value="InterPro"/>
</dbReference>
<accession>A0A1G9FGA9</accession>
<reference evidence="7 8" key="1">
    <citation type="submission" date="2016-10" db="EMBL/GenBank/DDBJ databases">
        <authorList>
            <person name="de Groot N.N."/>
        </authorList>
    </citation>
    <scope>NUCLEOTIDE SEQUENCE [LARGE SCALE GENOMIC DNA]</scope>
    <source>
        <strain evidence="7 8">DSM 18346</strain>
    </source>
</reference>
<dbReference type="SUPFAM" id="SSF48334">
    <property type="entry name" value="DNA repair protein MutS, domain III"/>
    <property type="match status" value="1"/>
</dbReference>
<keyword evidence="1" id="KW-0547">Nucleotide-binding</keyword>
<dbReference type="GO" id="GO:0030983">
    <property type="term" value="F:mismatched DNA binding"/>
    <property type="evidence" value="ECO:0007669"/>
    <property type="project" value="InterPro"/>
</dbReference>
<dbReference type="RefSeq" id="WP_176762139.1">
    <property type="nucleotide sequence ID" value="NZ_FNFP01000004.1"/>
</dbReference>
<organism evidence="7 8">
    <name type="scientific">Natronincola ferrireducens</name>
    <dbReference type="NCBI Taxonomy" id="393762"/>
    <lineage>
        <taxon>Bacteria</taxon>
        <taxon>Bacillati</taxon>
        <taxon>Bacillota</taxon>
        <taxon>Clostridia</taxon>
        <taxon>Peptostreptococcales</taxon>
        <taxon>Natronincolaceae</taxon>
        <taxon>Natronincola</taxon>
    </lineage>
</organism>
<protein>
    <submittedName>
        <fullName evidence="7">MutS domain V</fullName>
    </submittedName>
</protein>
<dbReference type="SUPFAM" id="SSF52540">
    <property type="entry name" value="P-loop containing nucleoside triphosphate hydrolases"/>
    <property type="match status" value="1"/>
</dbReference>
<proteinExistence type="predicted"/>
<evidence type="ECO:0000256" key="3">
    <source>
        <dbReference type="ARBA" id="ARBA00023125"/>
    </source>
</evidence>
<dbReference type="STRING" id="393762.SAMN05660472_02183"/>
<dbReference type="InterPro" id="IPR036187">
    <property type="entry name" value="DNA_mismatch_repair_MutS_sf"/>
</dbReference>
<evidence type="ECO:0000313" key="7">
    <source>
        <dbReference type="EMBL" id="SDK87392.1"/>
    </source>
</evidence>
<keyword evidence="3" id="KW-0238">DNA-binding</keyword>
<dbReference type="Gene3D" id="3.40.50.300">
    <property type="entry name" value="P-loop containing nucleotide triphosphate hydrolases"/>
    <property type="match status" value="1"/>
</dbReference>
<dbReference type="InterPro" id="IPR007696">
    <property type="entry name" value="DNA_mismatch_repair_MutS_core"/>
</dbReference>
<dbReference type="EMBL" id="FNFP01000004">
    <property type="protein sequence ID" value="SDK87392.1"/>
    <property type="molecule type" value="Genomic_DNA"/>
</dbReference>
<feature type="coiled-coil region" evidence="4">
    <location>
        <begin position="200"/>
        <end position="256"/>
    </location>
</feature>
<dbReference type="PANTHER" id="PTHR11361">
    <property type="entry name" value="DNA MISMATCH REPAIR PROTEIN MUTS FAMILY MEMBER"/>
    <property type="match status" value="1"/>
</dbReference>
<evidence type="ECO:0000259" key="6">
    <source>
        <dbReference type="SMART" id="SM00534"/>
    </source>
</evidence>
<name>A0A1G9FGA9_9FIRM</name>
<dbReference type="InterPro" id="IPR045076">
    <property type="entry name" value="MutS"/>
</dbReference>
<keyword evidence="2" id="KW-0067">ATP-binding</keyword>
<keyword evidence="8" id="KW-1185">Reference proteome</keyword>
<evidence type="ECO:0000256" key="2">
    <source>
        <dbReference type="ARBA" id="ARBA00022840"/>
    </source>
</evidence>
<dbReference type="Pfam" id="PF00488">
    <property type="entry name" value="MutS_V"/>
    <property type="match status" value="1"/>
</dbReference>
<evidence type="ECO:0000313" key="8">
    <source>
        <dbReference type="Proteomes" id="UP000198718"/>
    </source>
</evidence>
<dbReference type="Proteomes" id="UP000198718">
    <property type="component" value="Unassembled WGS sequence"/>
</dbReference>
<keyword evidence="4" id="KW-0175">Coiled coil</keyword>
<dbReference type="InterPro" id="IPR027417">
    <property type="entry name" value="P-loop_NTPase"/>
</dbReference>
<evidence type="ECO:0000259" key="5">
    <source>
        <dbReference type="SMART" id="SM00533"/>
    </source>
</evidence>